<keyword evidence="2" id="KW-1185">Reference proteome</keyword>
<gene>
    <name evidence="1" type="ORF">Lboz_2356</name>
</gene>
<dbReference type="Pfam" id="PF18632">
    <property type="entry name" value="DUF5630"/>
    <property type="match status" value="1"/>
</dbReference>
<dbReference type="InterPro" id="IPR040808">
    <property type="entry name" value="DUF5630"/>
</dbReference>
<accession>A0A0W0RRN0</accession>
<dbReference type="AlphaFoldDB" id="A0A0W0RRN0"/>
<name>A0A0W0RRN0_LEGBO</name>
<comment type="caution">
    <text evidence="1">The sequence shown here is derived from an EMBL/GenBank/DDBJ whole genome shotgun (WGS) entry which is preliminary data.</text>
</comment>
<protein>
    <submittedName>
        <fullName evidence="1">Uncharacterized protein</fullName>
    </submittedName>
</protein>
<dbReference type="RefSeq" id="WP_058459951.1">
    <property type="nucleotide sequence ID" value="NZ_CAAAIY010000021.1"/>
</dbReference>
<reference evidence="1 2" key="1">
    <citation type="submission" date="2015-11" db="EMBL/GenBank/DDBJ databases">
        <title>Genomic analysis of 38 Legionella species identifies large and diverse effector repertoires.</title>
        <authorList>
            <person name="Burstein D."/>
            <person name="Amaro F."/>
            <person name="Zusman T."/>
            <person name="Lifshitz Z."/>
            <person name="Cohen O."/>
            <person name="Gilbert J.A."/>
            <person name="Pupko T."/>
            <person name="Shuman H.A."/>
            <person name="Segal G."/>
        </authorList>
    </citation>
    <scope>NUCLEOTIDE SEQUENCE [LARGE SCALE GENOMIC DNA]</scope>
    <source>
        <strain evidence="1 2">WIGA</strain>
    </source>
</reference>
<proteinExistence type="predicted"/>
<evidence type="ECO:0000313" key="1">
    <source>
        <dbReference type="EMBL" id="KTC73710.1"/>
    </source>
</evidence>
<dbReference type="OrthoDB" id="5652339at2"/>
<dbReference type="STRING" id="447.Lboz_2356"/>
<sequence length="303" mass="34487">MKHIPFTEFVKLNQEELMTLYPVLVLIEQQQQSKAATEAYTAVLVNLIKNIDLGVLIRATFTYPKLDAFCKLPVLIPFWNERWRLSGRGHNPDKKDDAPASAHEYKPQVTLHTFELLKGIYIYAQYKFNNASEEPLYRSYAPAYLKCAAQLGYFPALNALYLDAFQSNKLNQALIYATQLAELYWTPGYLLLCLIHYQAENYQEALLNLLVAEKLMPFSGAMINNAYQGDSVESILRDAGLKDLTAAKHFLAELSHLPISYVTSSLYKQAKEIADKILQKFDAEEEVLNDADQHTASTITLQY</sequence>
<dbReference type="PATRIC" id="fig|447.4.peg.2496"/>
<dbReference type="EMBL" id="LNXU01000019">
    <property type="protein sequence ID" value="KTC73710.1"/>
    <property type="molecule type" value="Genomic_DNA"/>
</dbReference>
<organism evidence="1 2">
    <name type="scientific">Legionella bozemanae</name>
    <name type="common">Fluoribacter bozemanae</name>
    <dbReference type="NCBI Taxonomy" id="447"/>
    <lineage>
        <taxon>Bacteria</taxon>
        <taxon>Pseudomonadati</taxon>
        <taxon>Pseudomonadota</taxon>
        <taxon>Gammaproteobacteria</taxon>
        <taxon>Legionellales</taxon>
        <taxon>Legionellaceae</taxon>
        <taxon>Legionella</taxon>
    </lineage>
</organism>
<dbReference type="Proteomes" id="UP000054695">
    <property type="component" value="Unassembled WGS sequence"/>
</dbReference>
<evidence type="ECO:0000313" key="2">
    <source>
        <dbReference type="Proteomes" id="UP000054695"/>
    </source>
</evidence>